<evidence type="ECO:0008006" key="3">
    <source>
        <dbReference type="Google" id="ProtNLM"/>
    </source>
</evidence>
<keyword evidence="2" id="KW-1185">Reference proteome</keyword>
<evidence type="ECO:0000313" key="1">
    <source>
        <dbReference type="EMBL" id="RDU37841.1"/>
    </source>
</evidence>
<dbReference type="InterPro" id="IPR021701">
    <property type="entry name" value="DUF3284"/>
</dbReference>
<dbReference type="OrthoDB" id="2361512at2"/>
<dbReference type="Pfam" id="PF11687">
    <property type="entry name" value="DUF3284"/>
    <property type="match status" value="1"/>
</dbReference>
<dbReference type="AlphaFoldDB" id="A0A3D8GUK3"/>
<evidence type="ECO:0000313" key="2">
    <source>
        <dbReference type="Proteomes" id="UP000257144"/>
    </source>
</evidence>
<dbReference type="EMBL" id="QNQT01000002">
    <property type="protein sequence ID" value="RDU37841.1"/>
    <property type="molecule type" value="Genomic_DNA"/>
</dbReference>
<dbReference type="Proteomes" id="UP000257144">
    <property type="component" value="Unassembled WGS sequence"/>
</dbReference>
<accession>A0A3D8GUK3</accession>
<comment type="caution">
    <text evidence="1">The sequence shown here is derived from an EMBL/GenBank/DDBJ whole genome shotgun (WGS) entry which is preliminary data.</text>
</comment>
<proteinExistence type="predicted"/>
<protein>
    <recommendedName>
        <fullName evidence="3">DUF3284 domain-containing protein</fullName>
    </recommendedName>
</protein>
<reference evidence="1 2" key="1">
    <citation type="submission" date="2018-07" db="EMBL/GenBank/DDBJ databases">
        <title>Bacillus sp. YLB-04 draft genome sequence.</title>
        <authorList>
            <person name="Yu L."/>
            <person name="Tang X."/>
        </authorList>
    </citation>
    <scope>NUCLEOTIDE SEQUENCE [LARGE SCALE GENOMIC DNA]</scope>
    <source>
        <strain evidence="1 2">YLB-04</strain>
    </source>
</reference>
<gene>
    <name evidence="1" type="ORF">DRW41_08465</name>
</gene>
<name>A0A3D8GUK3_9BACI</name>
<dbReference type="RefSeq" id="WP_115451511.1">
    <property type="nucleotide sequence ID" value="NZ_QNQT01000002.1"/>
</dbReference>
<sequence>MEIKVQLQVSAKEVFEQLLSSIIQDIKNSTGQTIAKDKLSKDFSYEKSLRNHMGYDVTVKVQINELIQPLKYSATIENPKGFNTIEYSLKDTVKGVEITYKENYKAKSALQNWNYILISLIYSRRSKKKMRNQFAYLEQQILNGKFQ</sequence>
<organism evidence="1 2">
    <name type="scientific">Neobacillus piezotolerans</name>
    <dbReference type="NCBI Taxonomy" id="2259171"/>
    <lineage>
        <taxon>Bacteria</taxon>
        <taxon>Bacillati</taxon>
        <taxon>Bacillota</taxon>
        <taxon>Bacilli</taxon>
        <taxon>Bacillales</taxon>
        <taxon>Bacillaceae</taxon>
        <taxon>Neobacillus</taxon>
    </lineage>
</organism>